<reference evidence="2" key="1">
    <citation type="submission" date="2006-10" db="EMBL/GenBank/DDBJ databases">
        <title>Complete sequence of Solibacter usitatus Ellin6076.</title>
        <authorList>
            <consortium name="US DOE Joint Genome Institute"/>
            <person name="Copeland A."/>
            <person name="Lucas S."/>
            <person name="Lapidus A."/>
            <person name="Barry K."/>
            <person name="Detter J.C."/>
            <person name="Glavina del Rio T."/>
            <person name="Hammon N."/>
            <person name="Israni S."/>
            <person name="Dalin E."/>
            <person name="Tice H."/>
            <person name="Pitluck S."/>
            <person name="Thompson L.S."/>
            <person name="Brettin T."/>
            <person name="Bruce D."/>
            <person name="Han C."/>
            <person name="Tapia R."/>
            <person name="Gilna P."/>
            <person name="Schmutz J."/>
            <person name="Larimer F."/>
            <person name="Land M."/>
            <person name="Hauser L."/>
            <person name="Kyrpides N."/>
            <person name="Mikhailova N."/>
            <person name="Janssen P.H."/>
            <person name="Kuske C.R."/>
            <person name="Richardson P."/>
        </authorList>
    </citation>
    <scope>NUCLEOTIDE SEQUENCE</scope>
    <source>
        <strain evidence="2">Ellin6076</strain>
    </source>
</reference>
<dbReference type="EMBL" id="CP000473">
    <property type="protein sequence ID" value="ABJ83153.1"/>
    <property type="molecule type" value="Genomic_DNA"/>
</dbReference>
<dbReference type="Gene3D" id="3.90.550.10">
    <property type="entry name" value="Spore Coat Polysaccharide Biosynthesis Protein SpsA, Chain A"/>
    <property type="match status" value="1"/>
</dbReference>
<proteinExistence type="predicted"/>
<keyword evidence="2" id="KW-0808">Transferase</keyword>
<dbReference type="PANTHER" id="PTHR48090:SF7">
    <property type="entry name" value="RFBJ PROTEIN"/>
    <property type="match status" value="1"/>
</dbReference>
<dbReference type="AlphaFoldDB" id="Q026B6"/>
<dbReference type="InterPro" id="IPR001173">
    <property type="entry name" value="Glyco_trans_2-like"/>
</dbReference>
<dbReference type="GO" id="GO:0016740">
    <property type="term" value="F:transferase activity"/>
    <property type="evidence" value="ECO:0007669"/>
    <property type="project" value="UniProtKB-KW"/>
</dbReference>
<dbReference type="CDD" id="cd04179">
    <property type="entry name" value="DPM_DPG-synthase_like"/>
    <property type="match status" value="1"/>
</dbReference>
<dbReference type="HOGENOM" id="CLU_043808_0_0_0"/>
<evidence type="ECO:0000259" key="1">
    <source>
        <dbReference type="Pfam" id="PF00535"/>
    </source>
</evidence>
<feature type="domain" description="Glycosyltransferase 2-like" evidence="1">
    <location>
        <begin position="198"/>
        <end position="334"/>
    </location>
</feature>
<dbReference type="KEGG" id="sus:Acid_2163"/>
<sequence>MTGWKRYLNRLIAGELSTITRYCDRVIQWLPRANDTGTLLAAIDAPVKLTVSNGEEFPDVSRGDEERIAVLVNGTFNHDFDIAGLLLQLRPKLSRSSRLLVVLYNPYLRWLYELANRLGIRQGELPSTFVTRVDLANIARVAGFEVVRQQLAGYCPWRLLGVGTAINRILPLVPLVRWLSLTDLATLRPVERSLPGISCVIPARNERGNIENALRRFPDLGCETEILFVEGHSSDGTWEEIQRIAERYRGKFRIQALQQTGKGKANAVRLGFAHATQPLLVILDADLTMPPEMLGRFYQAYCQGYGDFINGSRLVYPMEGAAMRFLNRLGNVFFAKMLSGVLDVRIGDSLCGTKLLTRRDYQRMVAWRGDFGDFDPFGDFELLFPAAVLGLGIVDIPVRYMARTYGETNILRFRHGLLLLKMTWVGFFRIKLGARKRLGDRRG</sequence>
<dbReference type="InterPro" id="IPR050256">
    <property type="entry name" value="Glycosyltransferase_2"/>
</dbReference>
<dbReference type="InterPro" id="IPR029044">
    <property type="entry name" value="Nucleotide-diphossugar_trans"/>
</dbReference>
<dbReference type="SUPFAM" id="SSF53448">
    <property type="entry name" value="Nucleotide-diphospho-sugar transferases"/>
    <property type="match status" value="1"/>
</dbReference>
<accession>Q026B6</accession>
<dbReference type="CAZy" id="GT2">
    <property type="family name" value="Glycosyltransferase Family 2"/>
</dbReference>
<dbReference type="InParanoid" id="Q026B6"/>
<protein>
    <submittedName>
        <fullName evidence="2">Glycosyl transferase, family 2</fullName>
    </submittedName>
</protein>
<dbReference type="Pfam" id="PF00535">
    <property type="entry name" value="Glycos_transf_2"/>
    <property type="match status" value="1"/>
</dbReference>
<organism evidence="2">
    <name type="scientific">Solibacter usitatus (strain Ellin6076)</name>
    <dbReference type="NCBI Taxonomy" id="234267"/>
    <lineage>
        <taxon>Bacteria</taxon>
        <taxon>Pseudomonadati</taxon>
        <taxon>Acidobacteriota</taxon>
        <taxon>Terriglobia</taxon>
        <taxon>Bryobacterales</taxon>
        <taxon>Solibacteraceae</taxon>
        <taxon>Candidatus Solibacter</taxon>
    </lineage>
</organism>
<evidence type="ECO:0000313" key="2">
    <source>
        <dbReference type="EMBL" id="ABJ83153.1"/>
    </source>
</evidence>
<name>Q026B6_SOLUE</name>
<gene>
    <name evidence="2" type="ordered locus">Acid_2163</name>
</gene>
<dbReference type="PANTHER" id="PTHR48090">
    <property type="entry name" value="UNDECAPRENYL-PHOSPHATE 4-DEOXY-4-FORMAMIDO-L-ARABINOSE TRANSFERASE-RELATED"/>
    <property type="match status" value="1"/>
</dbReference>
<dbReference type="STRING" id="234267.Acid_2163"/>
<dbReference type="eggNOG" id="COG1215">
    <property type="taxonomic scope" value="Bacteria"/>
</dbReference>